<dbReference type="AlphaFoldDB" id="A0A3B1BCD6"/>
<protein>
    <submittedName>
        <fullName evidence="1">Uncharacterized protein</fullName>
    </submittedName>
</protein>
<accession>A0A3B1BCD6</accession>
<proteinExistence type="predicted"/>
<gene>
    <name evidence="1" type="ORF">MNBD_NITROSPINAE02-1294</name>
</gene>
<evidence type="ECO:0000313" key="1">
    <source>
        <dbReference type="EMBL" id="VAX15936.1"/>
    </source>
</evidence>
<feature type="non-terminal residue" evidence="1">
    <location>
        <position position="36"/>
    </location>
</feature>
<reference evidence="1" key="1">
    <citation type="submission" date="2018-06" db="EMBL/GenBank/DDBJ databases">
        <authorList>
            <person name="Zhirakovskaya E."/>
        </authorList>
    </citation>
    <scope>NUCLEOTIDE SEQUENCE</scope>
</reference>
<dbReference type="EMBL" id="UOGE01000002">
    <property type="protein sequence ID" value="VAX15936.1"/>
    <property type="molecule type" value="Genomic_DNA"/>
</dbReference>
<sequence>MFIRNQYFQAALLAVTSALLFPAPSPALDIPPLTGM</sequence>
<organism evidence="1">
    <name type="scientific">hydrothermal vent metagenome</name>
    <dbReference type="NCBI Taxonomy" id="652676"/>
    <lineage>
        <taxon>unclassified sequences</taxon>
        <taxon>metagenomes</taxon>
        <taxon>ecological metagenomes</taxon>
    </lineage>
</organism>
<name>A0A3B1BCD6_9ZZZZ</name>